<gene>
    <name evidence="1" type="ORF">LCGC14_3059240</name>
</gene>
<comment type="caution">
    <text evidence="1">The sequence shown here is derived from an EMBL/GenBank/DDBJ whole genome shotgun (WGS) entry which is preliminary data.</text>
</comment>
<name>A0A0F8WJC6_9ZZZZ</name>
<reference evidence="1" key="1">
    <citation type="journal article" date="2015" name="Nature">
        <title>Complex archaea that bridge the gap between prokaryotes and eukaryotes.</title>
        <authorList>
            <person name="Spang A."/>
            <person name="Saw J.H."/>
            <person name="Jorgensen S.L."/>
            <person name="Zaremba-Niedzwiedzka K."/>
            <person name="Martijn J."/>
            <person name="Lind A.E."/>
            <person name="van Eijk R."/>
            <person name="Schleper C."/>
            <person name="Guy L."/>
            <person name="Ettema T.J."/>
        </authorList>
    </citation>
    <scope>NUCLEOTIDE SEQUENCE</scope>
</reference>
<accession>A0A0F8WJC6</accession>
<sequence length="69" mass="7786">DRAMPCFVVQSVGLDSADNGKLVYLMAETGLGINALFRHWLDKDYGERVASEYPMALQERRQQEGEHDG</sequence>
<proteinExistence type="predicted"/>
<feature type="non-terminal residue" evidence="1">
    <location>
        <position position="1"/>
    </location>
</feature>
<evidence type="ECO:0000313" key="1">
    <source>
        <dbReference type="EMBL" id="KKK56967.1"/>
    </source>
</evidence>
<dbReference type="EMBL" id="LAZR01064727">
    <property type="protein sequence ID" value="KKK56967.1"/>
    <property type="molecule type" value="Genomic_DNA"/>
</dbReference>
<protein>
    <submittedName>
        <fullName evidence="1">Uncharacterized protein</fullName>
    </submittedName>
</protein>
<organism evidence="1">
    <name type="scientific">marine sediment metagenome</name>
    <dbReference type="NCBI Taxonomy" id="412755"/>
    <lineage>
        <taxon>unclassified sequences</taxon>
        <taxon>metagenomes</taxon>
        <taxon>ecological metagenomes</taxon>
    </lineage>
</organism>
<dbReference type="AlphaFoldDB" id="A0A0F8WJC6"/>